<accession>A0A3R9Y7G2</accession>
<proteinExistence type="inferred from homology"/>
<dbReference type="Pfam" id="PF00702">
    <property type="entry name" value="Hydrolase"/>
    <property type="match status" value="1"/>
</dbReference>
<dbReference type="Gene3D" id="1.10.150.240">
    <property type="entry name" value="Putative phosphatase, domain 2"/>
    <property type="match status" value="1"/>
</dbReference>
<dbReference type="Proteomes" id="UP000278398">
    <property type="component" value="Unassembled WGS sequence"/>
</dbReference>
<dbReference type="SFLD" id="SFLDG01135">
    <property type="entry name" value="C1.5.6:_HAD__Beta-PGM__Phospha"/>
    <property type="match status" value="1"/>
</dbReference>
<comment type="catalytic activity">
    <reaction evidence="1">
        <text>2-phosphoglycolate + H2O = glycolate + phosphate</text>
        <dbReference type="Rhea" id="RHEA:14369"/>
        <dbReference type="ChEBI" id="CHEBI:15377"/>
        <dbReference type="ChEBI" id="CHEBI:29805"/>
        <dbReference type="ChEBI" id="CHEBI:43474"/>
        <dbReference type="ChEBI" id="CHEBI:58033"/>
        <dbReference type="EC" id="3.1.3.18"/>
    </reaction>
</comment>
<evidence type="ECO:0000256" key="4">
    <source>
        <dbReference type="ARBA" id="ARBA00013078"/>
    </source>
</evidence>
<dbReference type="PANTHER" id="PTHR43434:SF1">
    <property type="entry name" value="PHOSPHOGLYCOLATE PHOSPHATASE"/>
    <property type="match status" value="1"/>
</dbReference>
<dbReference type="RefSeq" id="WP_126700554.1">
    <property type="nucleotide sequence ID" value="NZ_RWKW01000048.1"/>
</dbReference>
<keyword evidence="5" id="KW-0378">Hydrolase</keyword>
<comment type="pathway">
    <text evidence="2">Organic acid metabolism; glycolate biosynthesis; glycolate from 2-phosphoglycolate: step 1/1.</text>
</comment>
<gene>
    <name evidence="5" type="ORF">EJC49_13980</name>
</gene>
<comment type="similarity">
    <text evidence="3">Belongs to the HAD-like hydrolase superfamily. CbbY/CbbZ/Gph/YieH family.</text>
</comment>
<dbReference type="GO" id="GO:0005829">
    <property type="term" value="C:cytosol"/>
    <property type="evidence" value="ECO:0007669"/>
    <property type="project" value="TreeGrafter"/>
</dbReference>
<reference evidence="5 6" key="1">
    <citation type="submission" date="2018-12" db="EMBL/GenBank/DDBJ databases">
        <title>Mesorhizobium carbonis sp. nov., isolated from coal mine water.</title>
        <authorList>
            <person name="Xin W."/>
            <person name="Xu Z."/>
            <person name="Xiang F."/>
            <person name="Zhang J."/>
            <person name="Xi L."/>
            <person name="Liu J."/>
        </authorList>
    </citation>
    <scope>NUCLEOTIDE SEQUENCE [LARGE SCALE GENOMIC DNA]</scope>
    <source>
        <strain evidence="5 6">B2.3</strain>
    </source>
</reference>
<evidence type="ECO:0000256" key="2">
    <source>
        <dbReference type="ARBA" id="ARBA00004818"/>
    </source>
</evidence>
<keyword evidence="6" id="KW-1185">Reference proteome</keyword>
<dbReference type="InterPro" id="IPR023198">
    <property type="entry name" value="PGP-like_dom2"/>
</dbReference>
<dbReference type="GO" id="GO:0006281">
    <property type="term" value="P:DNA repair"/>
    <property type="evidence" value="ECO:0007669"/>
    <property type="project" value="TreeGrafter"/>
</dbReference>
<dbReference type="AlphaFoldDB" id="A0A3R9Y7G2"/>
<dbReference type="InterPro" id="IPR036412">
    <property type="entry name" value="HAD-like_sf"/>
</dbReference>
<dbReference type="SUPFAM" id="SSF56784">
    <property type="entry name" value="HAD-like"/>
    <property type="match status" value="1"/>
</dbReference>
<evidence type="ECO:0000313" key="5">
    <source>
        <dbReference type="EMBL" id="RST85838.1"/>
    </source>
</evidence>
<dbReference type="PRINTS" id="PR00413">
    <property type="entry name" value="HADHALOGNASE"/>
</dbReference>
<dbReference type="GO" id="GO:0008967">
    <property type="term" value="F:phosphoglycolate phosphatase activity"/>
    <property type="evidence" value="ECO:0007669"/>
    <property type="project" value="UniProtKB-EC"/>
</dbReference>
<name>A0A3R9Y7G2_9HYPH</name>
<dbReference type="PANTHER" id="PTHR43434">
    <property type="entry name" value="PHOSPHOGLYCOLATE PHOSPHATASE"/>
    <property type="match status" value="1"/>
</dbReference>
<sequence length="235" mass="24704">MNADGRPPQDGLPEAVLFDLDGTLIDSVPDIAAATNELLAHHGLESLRVDEVRLMVGHGVTPLVQRAFAARSVPLDGEALTRRVAEMMPIYGRHLVNLTVVLPGASTCLETLAQAGVKLAVVSNKPMPFTQAICDHYGFSRHLAAVQGAVETMAKKPAPDMLHAVLDAMGAGRDRAVMVGDGEADVKAARAAGLPVVILRGGYGAESAESLAPDLVVDSLADLTPALRRLHSRLC</sequence>
<dbReference type="EC" id="3.1.3.18" evidence="4"/>
<dbReference type="Gene3D" id="3.40.50.1000">
    <property type="entry name" value="HAD superfamily/HAD-like"/>
    <property type="match status" value="1"/>
</dbReference>
<evidence type="ECO:0000256" key="1">
    <source>
        <dbReference type="ARBA" id="ARBA00000830"/>
    </source>
</evidence>
<dbReference type="InterPro" id="IPR050155">
    <property type="entry name" value="HAD-like_hydrolase_sf"/>
</dbReference>
<dbReference type="EMBL" id="RWKW01000048">
    <property type="protein sequence ID" value="RST85838.1"/>
    <property type="molecule type" value="Genomic_DNA"/>
</dbReference>
<protein>
    <recommendedName>
        <fullName evidence="4">phosphoglycolate phosphatase</fullName>
        <ecNumber evidence="4">3.1.3.18</ecNumber>
    </recommendedName>
</protein>
<evidence type="ECO:0000256" key="3">
    <source>
        <dbReference type="ARBA" id="ARBA00006171"/>
    </source>
</evidence>
<dbReference type="InterPro" id="IPR023214">
    <property type="entry name" value="HAD_sf"/>
</dbReference>
<dbReference type="InterPro" id="IPR006439">
    <property type="entry name" value="HAD-SF_hydro_IA"/>
</dbReference>
<organism evidence="5 6">
    <name type="scientific">Aquibium carbonis</name>
    <dbReference type="NCBI Taxonomy" id="2495581"/>
    <lineage>
        <taxon>Bacteria</taxon>
        <taxon>Pseudomonadati</taxon>
        <taxon>Pseudomonadota</taxon>
        <taxon>Alphaproteobacteria</taxon>
        <taxon>Hyphomicrobiales</taxon>
        <taxon>Phyllobacteriaceae</taxon>
        <taxon>Aquibium</taxon>
    </lineage>
</organism>
<dbReference type="OrthoDB" id="9793014at2"/>
<comment type="caution">
    <text evidence="5">The sequence shown here is derived from an EMBL/GenBank/DDBJ whole genome shotgun (WGS) entry which is preliminary data.</text>
</comment>
<dbReference type="SFLD" id="SFLDG01129">
    <property type="entry name" value="C1.5:_HAD__Beta-PGM__Phosphata"/>
    <property type="match status" value="1"/>
</dbReference>
<dbReference type="SFLD" id="SFLDS00003">
    <property type="entry name" value="Haloacid_Dehalogenase"/>
    <property type="match status" value="1"/>
</dbReference>
<evidence type="ECO:0000313" key="6">
    <source>
        <dbReference type="Proteomes" id="UP000278398"/>
    </source>
</evidence>
<dbReference type="NCBIfam" id="TIGR01549">
    <property type="entry name" value="HAD-SF-IA-v1"/>
    <property type="match status" value="1"/>
</dbReference>